<evidence type="ECO:0000313" key="2">
    <source>
        <dbReference type="EMBL" id="KAK1657837.1"/>
    </source>
</evidence>
<evidence type="ECO:0000256" key="1">
    <source>
        <dbReference type="SAM" id="Phobius"/>
    </source>
</evidence>
<protein>
    <submittedName>
        <fullName evidence="2">Uncharacterized protein</fullName>
    </submittedName>
</protein>
<dbReference type="RefSeq" id="XP_060422601.1">
    <property type="nucleotide sequence ID" value="XM_060576392.1"/>
</dbReference>
<keyword evidence="1" id="KW-0472">Membrane</keyword>
<keyword evidence="1" id="KW-1133">Transmembrane helix</keyword>
<evidence type="ECO:0000313" key="3">
    <source>
        <dbReference type="Proteomes" id="UP001224890"/>
    </source>
</evidence>
<organism evidence="2 3">
    <name type="scientific">Colletotrichum godetiae</name>
    <dbReference type="NCBI Taxonomy" id="1209918"/>
    <lineage>
        <taxon>Eukaryota</taxon>
        <taxon>Fungi</taxon>
        <taxon>Dikarya</taxon>
        <taxon>Ascomycota</taxon>
        <taxon>Pezizomycotina</taxon>
        <taxon>Sordariomycetes</taxon>
        <taxon>Hypocreomycetidae</taxon>
        <taxon>Glomerellales</taxon>
        <taxon>Glomerellaceae</taxon>
        <taxon>Colletotrichum</taxon>
        <taxon>Colletotrichum acutatum species complex</taxon>
    </lineage>
</organism>
<dbReference type="AlphaFoldDB" id="A0AAJ0A7B8"/>
<keyword evidence="3" id="KW-1185">Reference proteome</keyword>
<feature type="transmembrane region" description="Helical" evidence="1">
    <location>
        <begin position="43"/>
        <end position="64"/>
    </location>
</feature>
<dbReference type="Proteomes" id="UP001224890">
    <property type="component" value="Unassembled WGS sequence"/>
</dbReference>
<sequence>MESQVVDEVGCLISVAFGEREQETSSASRNRKCAVSSTKARKAAFAVGAVRIILVGVGVAAAFVEAGTLVRQIHAQGLHARLDLGLGLGFLHDRARTRSSLAAGVDLLAQGLVLAKTLLLALGVTLLSSTASERNAIHLGNKLLDLLLPFGRVLDLLRLHDGATVAAILVIDAAQSILKVPLITALTLPGAVGLVLARRIQVMAGATINIAVRGRVGVVKVGGAAGVEHLAVWSSQRGIVPIEATLLQKVILGRAQRAR</sequence>
<dbReference type="GeneID" id="85460918"/>
<comment type="caution">
    <text evidence="2">The sequence shown here is derived from an EMBL/GenBank/DDBJ whole genome shotgun (WGS) entry which is preliminary data.</text>
</comment>
<reference evidence="2" key="1">
    <citation type="submission" date="2021-06" db="EMBL/GenBank/DDBJ databases">
        <title>Comparative genomics, transcriptomics and evolutionary studies reveal genomic signatures of adaptation to plant cell wall in hemibiotrophic fungi.</title>
        <authorList>
            <consortium name="DOE Joint Genome Institute"/>
            <person name="Baroncelli R."/>
            <person name="Diaz J.F."/>
            <person name="Benocci T."/>
            <person name="Peng M."/>
            <person name="Battaglia E."/>
            <person name="Haridas S."/>
            <person name="Andreopoulos W."/>
            <person name="Labutti K."/>
            <person name="Pangilinan J."/>
            <person name="Floch G.L."/>
            <person name="Makela M.R."/>
            <person name="Henrissat B."/>
            <person name="Grigoriev I.V."/>
            <person name="Crouch J.A."/>
            <person name="De Vries R.P."/>
            <person name="Sukno S.A."/>
            <person name="Thon M.R."/>
        </authorList>
    </citation>
    <scope>NUCLEOTIDE SEQUENCE</scope>
    <source>
        <strain evidence="2">CBS 193.32</strain>
    </source>
</reference>
<feature type="transmembrane region" description="Helical" evidence="1">
    <location>
        <begin position="107"/>
        <end position="127"/>
    </location>
</feature>
<dbReference type="EMBL" id="JAHMHR010000083">
    <property type="protein sequence ID" value="KAK1657837.1"/>
    <property type="molecule type" value="Genomic_DNA"/>
</dbReference>
<keyword evidence="1" id="KW-0812">Transmembrane</keyword>
<gene>
    <name evidence="2" type="ORF">BDP55DRAFT_684233</name>
</gene>
<proteinExistence type="predicted"/>
<accession>A0AAJ0A7B8</accession>
<name>A0AAJ0A7B8_9PEZI</name>